<name>A0A5K3FXC8_MESCO</name>
<sequence>MRNPIAEHHAAFQSPRDRATTALGFHHDTPRSVRRQLPDPRAGVLIDRKGSLVHTNIYDVLTDPTTTTTRRQAKSHLSTETFYVEP</sequence>
<reference evidence="1" key="1">
    <citation type="submission" date="2019-11" db="UniProtKB">
        <authorList>
            <consortium name="WormBaseParasite"/>
        </authorList>
    </citation>
    <scope>IDENTIFICATION</scope>
</reference>
<proteinExistence type="predicted"/>
<evidence type="ECO:0000313" key="1">
    <source>
        <dbReference type="WBParaSite" id="MCU_010884-RA"/>
    </source>
</evidence>
<protein>
    <submittedName>
        <fullName evidence="1">Penicillin-binding protein</fullName>
    </submittedName>
</protein>
<dbReference type="WBParaSite" id="MCU_010884-RA">
    <property type="protein sequence ID" value="MCU_010884-RA"/>
    <property type="gene ID" value="MCU_010884"/>
</dbReference>
<organism evidence="1">
    <name type="scientific">Mesocestoides corti</name>
    <name type="common">Flatworm</name>
    <dbReference type="NCBI Taxonomy" id="53468"/>
    <lineage>
        <taxon>Eukaryota</taxon>
        <taxon>Metazoa</taxon>
        <taxon>Spiralia</taxon>
        <taxon>Lophotrochozoa</taxon>
        <taxon>Platyhelminthes</taxon>
        <taxon>Cestoda</taxon>
        <taxon>Eucestoda</taxon>
        <taxon>Cyclophyllidea</taxon>
        <taxon>Mesocestoididae</taxon>
        <taxon>Mesocestoides</taxon>
    </lineage>
</organism>
<accession>A0A5K3FXC8</accession>
<dbReference type="AlphaFoldDB" id="A0A5K3FXC8"/>